<dbReference type="AlphaFoldDB" id="A0A519BDW3"/>
<sequence length="224" mass="25367">MLGYVMPLYVYVIEDLLAALILLSSFVMLSSRWISFYIHAYGFQSFLIFILTLVLGIESQNIDLYFVAFLTLFVRTIIVPYILLKMIKKFNIKEEVKLIIKIPLSIISGLLLTVFAYFLIYRLISPFSPKIVINASSIALSLIFIGFFMIISRFTTITHILGLLVIENGIFLLSVVVVPTLPIIVELVVLFDILVTVVAMLILSMFMKMQTGSFSTTMLNRLVG</sequence>
<comment type="caution">
    <text evidence="7">The sequence shown here is derived from an EMBL/GenBank/DDBJ whole genome shotgun (WGS) entry which is preliminary data.</text>
</comment>
<proteinExistence type="predicted"/>
<keyword evidence="3 6" id="KW-0812">Transmembrane</keyword>
<keyword evidence="4 6" id="KW-1133">Transmembrane helix</keyword>
<organism evidence="7 8">
    <name type="scientific">Candidatus Acidulodesulfobacterium ferriphilum</name>
    <dbReference type="NCBI Taxonomy" id="2597223"/>
    <lineage>
        <taxon>Bacteria</taxon>
        <taxon>Deltaproteobacteria</taxon>
        <taxon>Candidatus Acidulodesulfobacterales</taxon>
        <taxon>Candidatus Acidulodesulfobacterium</taxon>
    </lineage>
</organism>
<reference evidence="7 8" key="1">
    <citation type="submission" date="2019-01" db="EMBL/GenBank/DDBJ databases">
        <title>Insights into ecological role of a new deltaproteobacterial order Candidatus Sinidesulfobacterales (Sva0485) by metagenomics and metatranscriptomics.</title>
        <authorList>
            <person name="Tan S."/>
            <person name="Liu J."/>
            <person name="Fang Y."/>
            <person name="Hedlund B.P."/>
            <person name="Lian Z.H."/>
            <person name="Huang L.Y."/>
            <person name="Li J.T."/>
            <person name="Huang L.N."/>
            <person name="Li W.J."/>
            <person name="Jiang H.C."/>
            <person name="Dong H.L."/>
            <person name="Shu W.S."/>
        </authorList>
    </citation>
    <scope>NUCLEOTIDE SEQUENCE [LARGE SCALE GENOMIC DNA]</scope>
    <source>
        <strain evidence="7">AP3</strain>
    </source>
</reference>
<dbReference type="Proteomes" id="UP000320813">
    <property type="component" value="Unassembled WGS sequence"/>
</dbReference>
<evidence type="ECO:0000313" key="8">
    <source>
        <dbReference type="Proteomes" id="UP000320813"/>
    </source>
</evidence>
<accession>A0A519BDW3</accession>
<dbReference type="PANTHER" id="PTHR38601:SF1">
    <property type="entry name" value="HYDROGENASE-4 COMPONENT E"/>
    <property type="match status" value="1"/>
</dbReference>
<feature type="transmembrane region" description="Helical" evidence="6">
    <location>
        <begin position="36"/>
        <end position="58"/>
    </location>
</feature>
<keyword evidence="5 6" id="KW-0472">Membrane</keyword>
<gene>
    <name evidence="7" type="ORF">EVJ47_04105</name>
</gene>
<dbReference type="PANTHER" id="PTHR38601">
    <property type="entry name" value="HYDROGENASE-4 COMPONENT E"/>
    <property type="match status" value="1"/>
</dbReference>
<evidence type="ECO:0000256" key="3">
    <source>
        <dbReference type="ARBA" id="ARBA00022692"/>
    </source>
</evidence>
<evidence type="ECO:0000256" key="6">
    <source>
        <dbReference type="SAM" id="Phobius"/>
    </source>
</evidence>
<keyword evidence="2" id="KW-1003">Cell membrane</keyword>
<dbReference type="InterPro" id="IPR038730">
    <property type="entry name" value="HyfE-like"/>
</dbReference>
<feature type="transmembrane region" description="Helical" evidence="6">
    <location>
        <begin position="158"/>
        <end position="177"/>
    </location>
</feature>
<evidence type="ECO:0000256" key="4">
    <source>
        <dbReference type="ARBA" id="ARBA00022989"/>
    </source>
</evidence>
<protein>
    <recommendedName>
        <fullName evidence="9">Hydrogenase</fullName>
    </recommendedName>
</protein>
<feature type="transmembrane region" description="Helical" evidence="6">
    <location>
        <begin position="131"/>
        <end position="151"/>
    </location>
</feature>
<feature type="transmembrane region" description="Helical" evidence="6">
    <location>
        <begin position="183"/>
        <end position="206"/>
    </location>
</feature>
<feature type="transmembrane region" description="Helical" evidence="6">
    <location>
        <begin position="6"/>
        <end position="29"/>
    </location>
</feature>
<evidence type="ECO:0000313" key="7">
    <source>
        <dbReference type="EMBL" id="RZD15464.1"/>
    </source>
</evidence>
<feature type="transmembrane region" description="Helical" evidence="6">
    <location>
        <begin position="96"/>
        <end position="119"/>
    </location>
</feature>
<evidence type="ECO:0000256" key="2">
    <source>
        <dbReference type="ARBA" id="ARBA00022475"/>
    </source>
</evidence>
<dbReference type="EMBL" id="SGBD01000001">
    <property type="protein sequence ID" value="RZD15464.1"/>
    <property type="molecule type" value="Genomic_DNA"/>
</dbReference>
<dbReference type="GO" id="GO:0005886">
    <property type="term" value="C:plasma membrane"/>
    <property type="evidence" value="ECO:0007669"/>
    <property type="project" value="UniProtKB-SubCell"/>
</dbReference>
<evidence type="ECO:0008006" key="9">
    <source>
        <dbReference type="Google" id="ProtNLM"/>
    </source>
</evidence>
<evidence type="ECO:0000256" key="5">
    <source>
        <dbReference type="ARBA" id="ARBA00023136"/>
    </source>
</evidence>
<name>A0A519BDW3_9DELT</name>
<feature type="transmembrane region" description="Helical" evidence="6">
    <location>
        <begin position="64"/>
        <end position="84"/>
    </location>
</feature>
<comment type="subcellular location">
    <subcellularLocation>
        <location evidence="1">Cell membrane</location>
        <topology evidence="1">Multi-pass membrane protein</topology>
    </subcellularLocation>
</comment>
<evidence type="ECO:0000256" key="1">
    <source>
        <dbReference type="ARBA" id="ARBA00004651"/>
    </source>
</evidence>